<sequence>MKTPHGTTLPDPLVRVDNLDRSFGSRRVLRGLTVDLPREGIVDRLLILGADGHLSHDIDGADLGDRVVRLTGSTSRMTEVLDKVRGMPGIRLTAMRDVAGSMSVDIDLNGGTLPHWDGVTRERLGTEDAVIALTGEPES</sequence>
<gene>
    <name evidence="1" type="ORF">CGLY_15465</name>
</gene>
<organism evidence="1 2">
    <name type="scientific">Corynebacterium glyciniphilum AJ 3170</name>
    <dbReference type="NCBI Taxonomy" id="1404245"/>
    <lineage>
        <taxon>Bacteria</taxon>
        <taxon>Bacillati</taxon>
        <taxon>Actinomycetota</taxon>
        <taxon>Actinomycetes</taxon>
        <taxon>Mycobacteriales</taxon>
        <taxon>Corynebacteriaceae</taxon>
        <taxon>Corynebacterium</taxon>
    </lineage>
</organism>
<evidence type="ECO:0000313" key="2">
    <source>
        <dbReference type="Proteomes" id="UP000023703"/>
    </source>
</evidence>
<dbReference type="HOGENOM" id="CLU_1841761_0_0_11"/>
<dbReference type="Proteomes" id="UP000023703">
    <property type="component" value="Chromosome"/>
</dbReference>
<dbReference type="RefSeq" id="WP_038550550.1">
    <property type="nucleotide sequence ID" value="NZ_CP006842.1"/>
</dbReference>
<dbReference type="AlphaFoldDB" id="X5DW20"/>
<proteinExistence type="predicted"/>
<reference evidence="1 2" key="1">
    <citation type="journal article" date="2015" name="Int. J. Syst. Evol. Microbiol.">
        <title>Revisiting Corynebacterium glyciniphilum (ex Kubota et al., 1972) sp. nov., nom. rev., isolated from putrefied banana.</title>
        <authorList>
            <person name="Al-Dilaimi A."/>
            <person name="Bednarz H."/>
            <person name="Lomker A."/>
            <person name="Niehaus K."/>
            <person name="Kalinowski J."/>
            <person name="Ruckert C."/>
        </authorList>
    </citation>
    <scope>NUCLEOTIDE SEQUENCE [LARGE SCALE GENOMIC DNA]</scope>
    <source>
        <strain evidence="1">AJ 3170</strain>
    </source>
</reference>
<protein>
    <submittedName>
        <fullName evidence="1">Uncharacterized protein</fullName>
    </submittedName>
</protein>
<keyword evidence="2" id="KW-1185">Reference proteome</keyword>
<dbReference type="STRING" id="1404245.CGLY_15465"/>
<dbReference type="EMBL" id="CP006842">
    <property type="protein sequence ID" value="AHW65529.1"/>
    <property type="molecule type" value="Genomic_DNA"/>
</dbReference>
<name>X5DW20_9CORY</name>
<dbReference type="OrthoDB" id="9804819at2"/>
<dbReference type="KEGG" id="cgy:CGLY_15465"/>
<accession>X5DW20</accession>
<evidence type="ECO:0000313" key="1">
    <source>
        <dbReference type="EMBL" id="AHW65529.1"/>
    </source>
</evidence>